<proteinExistence type="predicted"/>
<evidence type="ECO:0000256" key="1">
    <source>
        <dbReference type="SAM" id="MobiDB-lite"/>
    </source>
</evidence>
<keyword evidence="2" id="KW-0812">Transmembrane</keyword>
<reference evidence="4 5" key="1">
    <citation type="submission" date="2016-04" db="EMBL/GenBank/DDBJ databases">
        <title>A degradative enzymes factory behind the ericoid mycorrhizal symbiosis.</title>
        <authorList>
            <consortium name="DOE Joint Genome Institute"/>
            <person name="Martino E."/>
            <person name="Morin E."/>
            <person name="Grelet G."/>
            <person name="Kuo A."/>
            <person name="Kohler A."/>
            <person name="Daghino S."/>
            <person name="Barry K."/>
            <person name="Choi C."/>
            <person name="Cichocki N."/>
            <person name="Clum A."/>
            <person name="Copeland A."/>
            <person name="Hainaut M."/>
            <person name="Haridas S."/>
            <person name="Labutti K."/>
            <person name="Lindquist E."/>
            <person name="Lipzen A."/>
            <person name="Khouja H.-R."/>
            <person name="Murat C."/>
            <person name="Ohm R."/>
            <person name="Olson A."/>
            <person name="Spatafora J."/>
            <person name="Veneault-Fourrey C."/>
            <person name="Henrissat B."/>
            <person name="Grigoriev I."/>
            <person name="Martin F."/>
            <person name="Perotto S."/>
        </authorList>
    </citation>
    <scope>NUCLEOTIDE SEQUENCE [LARGE SCALE GENOMIC DNA]</scope>
    <source>
        <strain evidence="4 5">F</strain>
    </source>
</reference>
<keyword evidence="2" id="KW-1133">Transmembrane helix</keyword>
<gene>
    <name evidence="4" type="ORF">L207DRAFT_587167</name>
</gene>
<feature type="transmembrane region" description="Helical" evidence="2">
    <location>
        <begin position="219"/>
        <end position="241"/>
    </location>
</feature>
<feature type="compositionally biased region" description="Basic and acidic residues" evidence="1">
    <location>
        <begin position="497"/>
        <end position="508"/>
    </location>
</feature>
<protein>
    <submittedName>
        <fullName evidence="4">Uncharacterized protein</fullName>
    </submittedName>
</protein>
<dbReference type="OrthoDB" id="5386093at2759"/>
<dbReference type="AlphaFoldDB" id="A0A2J6RCA0"/>
<dbReference type="STRING" id="1149755.A0A2J6RCA0"/>
<feature type="compositionally biased region" description="Polar residues" evidence="1">
    <location>
        <begin position="258"/>
        <end position="281"/>
    </location>
</feature>
<name>A0A2J6RCA0_HYAVF</name>
<keyword evidence="3" id="KW-0732">Signal</keyword>
<feature type="region of interest" description="Disordered" evidence="1">
    <location>
        <begin position="322"/>
        <end position="353"/>
    </location>
</feature>
<sequence>MPASSILLLFSVALGVSNALPWAGPQPTNAYEPDAWSPVPTGAPADPARLFKRTSVDVNVCGWIGGQLASPAACASGSSCVHDTVYGYVGCCATSGACTTGVYTSCVDGQSSGNSGLVDNGVYTCSGTSVCYQNTYPGGYLQYSCGSSEQATSVLTSYYGQPSDMFLQVVYTSINFTPTSARATVSNAVTTGNPTTSGSPTTTPTDTASGHRKESAGAITGFSIAGLAFLVSLLAFAFVLWRRRRSQHRYRAGPFISHHTTSMGQPPTNGPFQRIGNSSYDTPDDFMKHRSGLTTTITAGTSQEPPHPGTLVFPETFAYAGASDPHHPYTSAPSTPFFPPERPSHDSQDRGRDIGDAEREEMPLVSSGGGGSEIEDFSRGFHDAMAERLQDDEFARDTRVRSGIMPGGIGGTGIGMGLGLGNYRTEDREARSEAFRERVVSMGMSPPLGSHPVRGFSYDVVDVDRDEREEGFGGPPTELRGSNQGLIAGLGSAVGRRTPEDERPRYQLDEVIGEDVPILHSAGQMAHQRQKSLDES</sequence>
<feature type="region of interest" description="Disordered" evidence="1">
    <location>
        <begin position="187"/>
        <end position="212"/>
    </location>
</feature>
<feature type="compositionally biased region" description="Basic and acidic residues" evidence="1">
    <location>
        <begin position="342"/>
        <end position="353"/>
    </location>
</feature>
<keyword evidence="5" id="KW-1185">Reference proteome</keyword>
<dbReference type="Proteomes" id="UP000235786">
    <property type="component" value="Unassembled WGS sequence"/>
</dbReference>
<evidence type="ECO:0000313" key="5">
    <source>
        <dbReference type="Proteomes" id="UP000235786"/>
    </source>
</evidence>
<evidence type="ECO:0000256" key="2">
    <source>
        <dbReference type="SAM" id="Phobius"/>
    </source>
</evidence>
<feature type="compositionally biased region" description="Low complexity" evidence="1">
    <location>
        <begin position="190"/>
        <end position="208"/>
    </location>
</feature>
<accession>A0A2J6RCA0</accession>
<evidence type="ECO:0000256" key="3">
    <source>
        <dbReference type="SAM" id="SignalP"/>
    </source>
</evidence>
<evidence type="ECO:0000313" key="4">
    <source>
        <dbReference type="EMBL" id="PMD36143.1"/>
    </source>
</evidence>
<organism evidence="4 5">
    <name type="scientific">Hyaloscypha variabilis (strain UAMH 11265 / GT02V1 / F)</name>
    <name type="common">Meliniomyces variabilis</name>
    <dbReference type="NCBI Taxonomy" id="1149755"/>
    <lineage>
        <taxon>Eukaryota</taxon>
        <taxon>Fungi</taxon>
        <taxon>Dikarya</taxon>
        <taxon>Ascomycota</taxon>
        <taxon>Pezizomycotina</taxon>
        <taxon>Leotiomycetes</taxon>
        <taxon>Helotiales</taxon>
        <taxon>Hyaloscyphaceae</taxon>
        <taxon>Hyaloscypha</taxon>
        <taxon>Hyaloscypha variabilis</taxon>
    </lineage>
</organism>
<feature type="chain" id="PRO_5014400247" evidence="3">
    <location>
        <begin position="20"/>
        <end position="536"/>
    </location>
</feature>
<keyword evidence="2" id="KW-0472">Membrane</keyword>
<feature type="signal peptide" evidence="3">
    <location>
        <begin position="1"/>
        <end position="19"/>
    </location>
</feature>
<dbReference type="EMBL" id="KZ613951">
    <property type="protein sequence ID" value="PMD36143.1"/>
    <property type="molecule type" value="Genomic_DNA"/>
</dbReference>
<feature type="region of interest" description="Disordered" evidence="1">
    <location>
        <begin position="256"/>
        <end position="289"/>
    </location>
</feature>
<feature type="region of interest" description="Disordered" evidence="1">
    <location>
        <begin position="491"/>
        <end position="511"/>
    </location>
</feature>